<keyword evidence="4 7" id="KW-0472">Membrane</keyword>
<dbReference type="EMBL" id="CAJVCH010258756">
    <property type="protein sequence ID" value="CAG7733902.1"/>
    <property type="molecule type" value="Genomic_DNA"/>
</dbReference>
<sequence>MSDNEVPDMDLDFHVEFPTPGESGANLIWPVTDGKEEIKSSDEEKSVLVVLIGWAGAQDKHLAKYSDIYLKRGCIVLRYTAPLRVIFYDTDKFPVLADRFVRLLKDLQLQSHPIFFHVFSNGGSFLYSYILKEISAQKNPAEFDLRGTIFDSAPVPRNIMSCYRAFINIFSSYNHFKHVIAGIIIIMLMAQVFWHHVRLAFRFCIVGERIEGPRSSSKKELAPLQDWLTRISKLRSHAFAFMYSEADVMIPWQQVEKVAGVLRDRGNSVKLMKFVGSEHVQHFRMFPEEYIATAQKFIRNTMENYDGPTKYWDEFN</sequence>
<keyword evidence="2 7" id="KW-0812">Transmembrane</keyword>
<evidence type="ECO:0000256" key="4">
    <source>
        <dbReference type="ARBA" id="ARBA00023136"/>
    </source>
</evidence>
<dbReference type="AlphaFoldDB" id="A0A8J2K8V2"/>
<evidence type="ECO:0000256" key="2">
    <source>
        <dbReference type="ARBA" id="ARBA00022692"/>
    </source>
</evidence>
<evidence type="ECO:0000256" key="1">
    <source>
        <dbReference type="ARBA" id="ARBA00004126"/>
    </source>
</evidence>
<evidence type="ECO:0000256" key="6">
    <source>
        <dbReference type="ARBA" id="ARBA00037847"/>
    </source>
</evidence>
<keyword evidence="3 7" id="KW-1133">Transmembrane helix</keyword>
<evidence type="ECO:0000256" key="5">
    <source>
        <dbReference type="ARBA" id="ARBA00023242"/>
    </source>
</evidence>
<accession>A0A8J2K8V2</accession>
<organism evidence="8 9">
    <name type="scientific">Allacma fusca</name>
    <dbReference type="NCBI Taxonomy" id="39272"/>
    <lineage>
        <taxon>Eukaryota</taxon>
        <taxon>Metazoa</taxon>
        <taxon>Ecdysozoa</taxon>
        <taxon>Arthropoda</taxon>
        <taxon>Hexapoda</taxon>
        <taxon>Collembola</taxon>
        <taxon>Symphypleona</taxon>
        <taxon>Sminthuridae</taxon>
        <taxon>Allacma</taxon>
    </lineage>
</organism>
<evidence type="ECO:0000313" key="8">
    <source>
        <dbReference type="EMBL" id="CAG7733902.1"/>
    </source>
</evidence>
<keyword evidence="9" id="KW-1185">Reference proteome</keyword>
<dbReference type="GO" id="GO:0031965">
    <property type="term" value="C:nuclear membrane"/>
    <property type="evidence" value="ECO:0007669"/>
    <property type="project" value="UniProtKB-SubCell"/>
</dbReference>
<comment type="subcellular location">
    <subcellularLocation>
        <location evidence="6">Endomembrane system</location>
        <topology evidence="6">Single-pass membrane protein</topology>
    </subcellularLocation>
    <subcellularLocation>
        <location evidence="1">Nucleus membrane</location>
    </subcellularLocation>
</comment>
<evidence type="ECO:0000313" key="9">
    <source>
        <dbReference type="Proteomes" id="UP000708208"/>
    </source>
</evidence>
<dbReference type="InterPro" id="IPR008547">
    <property type="entry name" value="DUF829_TMEM53"/>
</dbReference>
<protein>
    <recommendedName>
        <fullName evidence="10">Transmembrane protein 53</fullName>
    </recommendedName>
</protein>
<evidence type="ECO:0008006" key="10">
    <source>
        <dbReference type="Google" id="ProtNLM"/>
    </source>
</evidence>
<gene>
    <name evidence="8" type="ORF">AFUS01_LOCUS22320</name>
</gene>
<dbReference type="OrthoDB" id="77878at2759"/>
<dbReference type="Pfam" id="PF05705">
    <property type="entry name" value="DUF829"/>
    <property type="match status" value="1"/>
</dbReference>
<evidence type="ECO:0000256" key="3">
    <source>
        <dbReference type="ARBA" id="ARBA00022989"/>
    </source>
</evidence>
<name>A0A8J2K8V2_9HEXA</name>
<comment type="caution">
    <text evidence="8">The sequence shown here is derived from an EMBL/GenBank/DDBJ whole genome shotgun (WGS) entry which is preliminary data.</text>
</comment>
<feature type="transmembrane region" description="Helical" evidence="7">
    <location>
        <begin position="176"/>
        <end position="194"/>
    </location>
</feature>
<dbReference type="PANTHER" id="PTHR12265:SF30">
    <property type="entry name" value="TRANSMEMBRANE PROTEIN 53"/>
    <property type="match status" value="1"/>
</dbReference>
<keyword evidence="5" id="KW-0539">Nucleus</keyword>
<dbReference type="PANTHER" id="PTHR12265">
    <property type="entry name" value="TRANSMEMBRANE PROTEIN 53"/>
    <property type="match status" value="1"/>
</dbReference>
<reference evidence="8" key="1">
    <citation type="submission" date="2021-06" db="EMBL/GenBank/DDBJ databases">
        <authorList>
            <person name="Hodson N. C."/>
            <person name="Mongue J. A."/>
            <person name="Jaron S. K."/>
        </authorList>
    </citation>
    <scope>NUCLEOTIDE SEQUENCE</scope>
</reference>
<dbReference type="Proteomes" id="UP000708208">
    <property type="component" value="Unassembled WGS sequence"/>
</dbReference>
<proteinExistence type="predicted"/>
<evidence type="ECO:0000256" key="7">
    <source>
        <dbReference type="SAM" id="Phobius"/>
    </source>
</evidence>